<feature type="region of interest" description="Disordered" evidence="1">
    <location>
        <begin position="198"/>
        <end position="223"/>
    </location>
</feature>
<dbReference type="EMBL" id="CP086136">
    <property type="protein sequence ID" value="UEM17110.1"/>
    <property type="molecule type" value="Genomic_DNA"/>
</dbReference>
<dbReference type="KEGG" id="bban:J4G43_024510"/>
<evidence type="ECO:0000313" key="3">
    <source>
        <dbReference type="EMBL" id="UEM17110.1"/>
    </source>
</evidence>
<sequence length="223" mass="24564">MPKKLTRKLKTYQTSLGFYDQAVAAPSMKAALEAWGASSNLFHQGAAKEIDDPDIVAATMASPGVVLRRPVGSGGPFTESAALPTDLADGEAKRKPKPKSQPESKSKSKQRAAEGVTKQSRKIDDQDARKAAAAFEKEERRRDAERRKEEAALAKERDKQRARRDKAVAAAHAALDAARREHAAKAEAIEAERAVLDERAEAEQGRWDKQRKKLEEALRRART</sequence>
<evidence type="ECO:0000256" key="1">
    <source>
        <dbReference type="SAM" id="MobiDB-lite"/>
    </source>
</evidence>
<feature type="compositionally biased region" description="Basic and acidic residues" evidence="1">
    <location>
        <begin position="121"/>
        <end position="159"/>
    </location>
</feature>
<evidence type="ECO:0000313" key="4">
    <source>
        <dbReference type="Proteomes" id="UP000664702"/>
    </source>
</evidence>
<protein>
    <submittedName>
        <fullName evidence="2">Cell envelope biogenesis protein TolA</fullName>
    </submittedName>
</protein>
<dbReference type="Proteomes" id="UP000664702">
    <property type="component" value="Chromosome"/>
</dbReference>
<dbReference type="EMBL" id="JAGEMI010000001">
    <property type="protein sequence ID" value="MBO1864352.1"/>
    <property type="molecule type" value="Genomic_DNA"/>
</dbReference>
<organism evidence="2">
    <name type="scientific">Bradyrhizobium barranii subsp. barranii</name>
    <dbReference type="NCBI Taxonomy" id="2823807"/>
    <lineage>
        <taxon>Bacteria</taxon>
        <taxon>Pseudomonadati</taxon>
        <taxon>Pseudomonadota</taxon>
        <taxon>Alphaproteobacteria</taxon>
        <taxon>Hyphomicrobiales</taxon>
        <taxon>Nitrobacteraceae</taxon>
        <taxon>Bradyrhizobium</taxon>
        <taxon>Bradyrhizobium barranii</taxon>
    </lineage>
</organism>
<proteinExistence type="predicted"/>
<dbReference type="AlphaFoldDB" id="A0A939RZV4"/>
<accession>A0A939RZV4</accession>
<name>A0A939RZV4_9BRAD</name>
<evidence type="ECO:0000313" key="2">
    <source>
        <dbReference type="EMBL" id="MBO1864352.1"/>
    </source>
</evidence>
<gene>
    <name evidence="3" type="ORF">J4G43_024510</name>
    <name evidence="2" type="ORF">J4G43_26530</name>
</gene>
<reference evidence="3 4" key="2">
    <citation type="journal article" date="2022" name="Int. J. Syst. Evol. Microbiol.">
        <title>Strains of Bradyrhizobium barranii sp. nov. associated with legumes native to Canada are symbionts of soybeans and belong to different subspecies (subsp. barranii subsp. nov. and subsp. apii subsp. nov.) and symbiovars (sv. glycinearum and sv. septentrionale).</title>
        <authorList>
            <person name="Bromfield E.S.P."/>
            <person name="Cloutier S."/>
            <person name="Wasai-Hara S."/>
            <person name="Minamisawa K."/>
        </authorList>
    </citation>
    <scope>NUCLEOTIDE SEQUENCE [LARGE SCALE GENOMIC DNA]</scope>
    <source>
        <strain evidence="3 4">144S4</strain>
    </source>
</reference>
<reference evidence="2" key="1">
    <citation type="submission" date="2021-03" db="EMBL/GenBank/DDBJ databases">
        <title>Whole Genome Sequence of Bradyrhizobium sp. Strain 144S4.</title>
        <authorList>
            <person name="Bromfield E.S.P."/>
            <person name="Cloutier S."/>
        </authorList>
    </citation>
    <scope>NUCLEOTIDE SEQUENCE [LARGE SCALE GENOMIC DNA]</scope>
    <source>
        <strain evidence="2">144S4</strain>
    </source>
</reference>
<feature type="region of interest" description="Disordered" evidence="1">
    <location>
        <begin position="68"/>
        <end position="167"/>
    </location>
</feature>
<dbReference type="RefSeq" id="WP_208086570.1">
    <property type="nucleotide sequence ID" value="NZ_CP086136.1"/>
</dbReference>